<feature type="transmembrane region" description="Helical" evidence="1">
    <location>
        <begin position="35"/>
        <end position="55"/>
    </location>
</feature>
<feature type="domain" description="Acyltransferase 3" evidence="2">
    <location>
        <begin position="9"/>
        <end position="333"/>
    </location>
</feature>
<dbReference type="RefSeq" id="WP_184800098.1">
    <property type="nucleotide sequence ID" value="NZ_JACIIZ010000005.1"/>
</dbReference>
<feature type="transmembrane region" description="Helical" evidence="1">
    <location>
        <begin position="76"/>
        <end position="95"/>
    </location>
</feature>
<feature type="transmembrane region" description="Helical" evidence="1">
    <location>
        <begin position="352"/>
        <end position="369"/>
    </location>
</feature>
<dbReference type="AlphaFoldDB" id="A0A7X0ECD7"/>
<keyword evidence="1" id="KW-1133">Transmembrane helix</keyword>
<evidence type="ECO:0000313" key="4">
    <source>
        <dbReference type="Proteomes" id="UP000539175"/>
    </source>
</evidence>
<keyword evidence="4" id="KW-1185">Reference proteome</keyword>
<feature type="transmembrane region" description="Helical" evidence="1">
    <location>
        <begin position="320"/>
        <end position="340"/>
    </location>
</feature>
<keyword evidence="1" id="KW-0472">Membrane</keyword>
<dbReference type="GO" id="GO:0016020">
    <property type="term" value="C:membrane"/>
    <property type="evidence" value="ECO:0007669"/>
    <property type="project" value="TreeGrafter"/>
</dbReference>
<protein>
    <submittedName>
        <fullName evidence="3">Peptidoglycan/LPS O-acetylase OafA/YrhL</fullName>
    </submittedName>
</protein>
<evidence type="ECO:0000256" key="1">
    <source>
        <dbReference type="SAM" id="Phobius"/>
    </source>
</evidence>
<proteinExistence type="predicted"/>
<accession>A0A7X0ECD7</accession>
<dbReference type="InterPro" id="IPR002656">
    <property type="entry name" value="Acyl_transf_3_dom"/>
</dbReference>
<keyword evidence="1" id="KW-0812">Transmembrane</keyword>
<dbReference type="InterPro" id="IPR050879">
    <property type="entry name" value="Acyltransferase_3"/>
</dbReference>
<feature type="transmembrane region" description="Helical" evidence="1">
    <location>
        <begin position="256"/>
        <end position="277"/>
    </location>
</feature>
<organism evidence="3 4">
    <name type="scientific">Nitrospirillum iridis</name>
    <dbReference type="NCBI Taxonomy" id="765888"/>
    <lineage>
        <taxon>Bacteria</taxon>
        <taxon>Pseudomonadati</taxon>
        <taxon>Pseudomonadota</taxon>
        <taxon>Alphaproteobacteria</taxon>
        <taxon>Rhodospirillales</taxon>
        <taxon>Azospirillaceae</taxon>
        <taxon>Nitrospirillum</taxon>
    </lineage>
</organism>
<dbReference type="PANTHER" id="PTHR23028:SF53">
    <property type="entry name" value="ACYL_TRANSF_3 DOMAIN-CONTAINING PROTEIN"/>
    <property type="match status" value="1"/>
</dbReference>
<feature type="transmembrane region" description="Helical" evidence="1">
    <location>
        <begin position="289"/>
        <end position="308"/>
    </location>
</feature>
<feature type="transmembrane region" description="Helical" evidence="1">
    <location>
        <begin position="137"/>
        <end position="158"/>
    </location>
</feature>
<comment type="caution">
    <text evidence="3">The sequence shown here is derived from an EMBL/GenBank/DDBJ whole genome shotgun (WGS) entry which is preliminary data.</text>
</comment>
<reference evidence="3 4" key="1">
    <citation type="submission" date="2020-08" db="EMBL/GenBank/DDBJ databases">
        <title>Genomic Encyclopedia of Type Strains, Phase IV (KMG-IV): sequencing the most valuable type-strain genomes for metagenomic binning, comparative biology and taxonomic classification.</title>
        <authorList>
            <person name="Goeker M."/>
        </authorList>
    </citation>
    <scope>NUCLEOTIDE SEQUENCE [LARGE SCALE GENOMIC DNA]</scope>
    <source>
        <strain evidence="3 4">DSM 22198</strain>
    </source>
</reference>
<dbReference type="Proteomes" id="UP000539175">
    <property type="component" value="Unassembled WGS sequence"/>
</dbReference>
<evidence type="ECO:0000259" key="2">
    <source>
        <dbReference type="Pfam" id="PF01757"/>
    </source>
</evidence>
<feature type="transmembrane region" description="Helical" evidence="1">
    <location>
        <begin position="167"/>
        <end position="186"/>
    </location>
</feature>
<dbReference type="GO" id="GO:0016747">
    <property type="term" value="F:acyltransferase activity, transferring groups other than amino-acyl groups"/>
    <property type="evidence" value="ECO:0007669"/>
    <property type="project" value="InterPro"/>
</dbReference>
<feature type="transmembrane region" description="Helical" evidence="1">
    <location>
        <begin position="232"/>
        <end position="250"/>
    </location>
</feature>
<evidence type="ECO:0000313" key="3">
    <source>
        <dbReference type="EMBL" id="MBB6251533.1"/>
    </source>
</evidence>
<sequence length="389" mass="41659">MISSSGRRADIDGLRAVAVLLVSAFHMFPNTAAHGFIGVDIFFVLSGFLIGGIVFRQLDQGRFSFKDFYAHRARRIFPPLILVLATSLVIGWFSLSAVELRDLGLTTAECSLFVQNLAWLAYKGPGMIPDGGKHLRHLWSLALEEQFYLIFPLAVWLIHRARLNRPLLLGGALAASAAVHLAVYATSGFHAYIFPLARAWELMAGALAAHWVRGRGDSGAASGPADPRMASAASLVGLGLILLSLVLVRGPINYPAWHVALPVLGTLCLLLAGPRGWVNRTLLSTRPAVWLGGISYSLYLWHGVLPRLALPVIGSEPTKVPQLICLLLSIAISAVSTHLVERPLRESGRRSVAVALTLLLAAVGVAGYVCHWADGFPGRAPATAGARAG</sequence>
<dbReference type="GO" id="GO:0009103">
    <property type="term" value="P:lipopolysaccharide biosynthetic process"/>
    <property type="evidence" value="ECO:0007669"/>
    <property type="project" value="TreeGrafter"/>
</dbReference>
<gene>
    <name evidence="3" type="ORF">FHS74_002084</name>
</gene>
<name>A0A7X0ECD7_9PROT</name>
<dbReference type="Pfam" id="PF01757">
    <property type="entry name" value="Acyl_transf_3"/>
    <property type="match status" value="1"/>
</dbReference>
<dbReference type="PANTHER" id="PTHR23028">
    <property type="entry name" value="ACETYLTRANSFERASE"/>
    <property type="match status" value="1"/>
</dbReference>
<dbReference type="EMBL" id="JACIIZ010000005">
    <property type="protein sequence ID" value="MBB6251533.1"/>
    <property type="molecule type" value="Genomic_DNA"/>
</dbReference>